<dbReference type="AlphaFoldDB" id="A0A318P2R5"/>
<protein>
    <submittedName>
        <fullName evidence="4">Ankyrin repeat domain-containing protein</fullName>
    </submittedName>
</protein>
<name>A0A318P2R5_SERPL</name>
<feature type="repeat" description="ANK" evidence="3">
    <location>
        <begin position="108"/>
        <end position="140"/>
    </location>
</feature>
<dbReference type="Proteomes" id="UP000248196">
    <property type="component" value="Unassembled WGS sequence"/>
</dbReference>
<dbReference type="Pfam" id="PF00023">
    <property type="entry name" value="Ank"/>
    <property type="match status" value="1"/>
</dbReference>
<dbReference type="InterPro" id="IPR002110">
    <property type="entry name" value="Ankyrin_rpt"/>
</dbReference>
<reference evidence="4 5" key="1">
    <citation type="submission" date="2017-11" db="EMBL/GenBank/DDBJ databases">
        <title>Genome sequence of the oocydin A producing rhizobacterium Serratia plymuthica 4Rx5.</title>
        <authorList>
            <person name="Matilla M.A."/>
            <person name="Udaondo Z."/>
            <person name="Salmond G.P.C."/>
        </authorList>
    </citation>
    <scope>NUCLEOTIDE SEQUENCE [LARGE SCALE GENOMIC DNA]</scope>
    <source>
        <strain evidence="4 5">4Rx5</strain>
    </source>
</reference>
<dbReference type="Pfam" id="PF12796">
    <property type="entry name" value="Ank_2"/>
    <property type="match status" value="1"/>
</dbReference>
<proteinExistence type="predicted"/>
<dbReference type="PANTHER" id="PTHR24198">
    <property type="entry name" value="ANKYRIN REPEAT AND PROTEIN KINASE DOMAIN-CONTAINING PROTEIN"/>
    <property type="match status" value="1"/>
</dbReference>
<evidence type="ECO:0000313" key="5">
    <source>
        <dbReference type="Proteomes" id="UP000248196"/>
    </source>
</evidence>
<dbReference type="Gene3D" id="1.25.40.20">
    <property type="entry name" value="Ankyrin repeat-containing domain"/>
    <property type="match status" value="1"/>
</dbReference>
<sequence length="251" mass="27321">MPERRRVRQTLIIVVLALIVVAGLLIMAKEQQMNQSISPFAGRGNQALAQAVMRGDTQGIAEQATRPRLSEQGDRQVTLLQWAILSQQPQSLSSLLELGADVAVPGLEGNSVLHTAATVRDPQYLRLLLAHGVPVNLRNAVTDATPLSAAVLAGREEQLRLLLAAGADTTLSDRLGDAPLHAAAKINAPQLALMLLQAGADGKARNRQGQTFQFYFSLTPAHLQSEEMRDRYRQLDVWLKAHHQATHYASP</sequence>
<dbReference type="SMART" id="SM00248">
    <property type="entry name" value="ANK"/>
    <property type="match status" value="4"/>
</dbReference>
<evidence type="ECO:0000256" key="1">
    <source>
        <dbReference type="ARBA" id="ARBA00022737"/>
    </source>
</evidence>
<evidence type="ECO:0000256" key="3">
    <source>
        <dbReference type="PROSITE-ProRule" id="PRU00023"/>
    </source>
</evidence>
<keyword evidence="1" id="KW-0677">Repeat</keyword>
<feature type="repeat" description="ANK" evidence="3">
    <location>
        <begin position="142"/>
        <end position="174"/>
    </location>
</feature>
<accession>A0A318P2R5</accession>
<dbReference type="InterPro" id="IPR036770">
    <property type="entry name" value="Ankyrin_rpt-contain_sf"/>
</dbReference>
<dbReference type="PANTHER" id="PTHR24198:SF165">
    <property type="entry name" value="ANKYRIN REPEAT-CONTAINING PROTEIN-RELATED"/>
    <property type="match status" value="1"/>
</dbReference>
<feature type="repeat" description="ANK" evidence="3">
    <location>
        <begin position="175"/>
        <end position="207"/>
    </location>
</feature>
<evidence type="ECO:0000313" key="4">
    <source>
        <dbReference type="EMBL" id="PYD36463.1"/>
    </source>
</evidence>
<dbReference type="PROSITE" id="PS50088">
    <property type="entry name" value="ANK_REPEAT"/>
    <property type="match status" value="3"/>
</dbReference>
<evidence type="ECO:0000256" key="2">
    <source>
        <dbReference type="ARBA" id="ARBA00023043"/>
    </source>
</evidence>
<dbReference type="OrthoDB" id="4539621at2"/>
<gene>
    <name evidence="4" type="ORF">CT690_24325</name>
</gene>
<organism evidence="4 5">
    <name type="scientific">Serratia plymuthica</name>
    <dbReference type="NCBI Taxonomy" id="82996"/>
    <lineage>
        <taxon>Bacteria</taxon>
        <taxon>Pseudomonadati</taxon>
        <taxon>Pseudomonadota</taxon>
        <taxon>Gammaproteobacteria</taxon>
        <taxon>Enterobacterales</taxon>
        <taxon>Yersiniaceae</taxon>
        <taxon>Serratia</taxon>
    </lineage>
</organism>
<comment type="caution">
    <text evidence="4">The sequence shown here is derived from an EMBL/GenBank/DDBJ whole genome shotgun (WGS) entry which is preliminary data.</text>
</comment>
<keyword evidence="2 3" id="KW-0040">ANK repeat</keyword>
<dbReference type="EMBL" id="PESE01000012">
    <property type="protein sequence ID" value="PYD36463.1"/>
    <property type="molecule type" value="Genomic_DNA"/>
</dbReference>
<dbReference type="PROSITE" id="PS50297">
    <property type="entry name" value="ANK_REP_REGION"/>
    <property type="match status" value="3"/>
</dbReference>
<dbReference type="RefSeq" id="WP_004953617.1">
    <property type="nucleotide sequence ID" value="NZ_JALKTJ010000001.1"/>
</dbReference>
<dbReference type="SUPFAM" id="SSF48403">
    <property type="entry name" value="Ankyrin repeat"/>
    <property type="match status" value="1"/>
</dbReference>